<dbReference type="GO" id="GO:0016491">
    <property type="term" value="F:oxidoreductase activity"/>
    <property type="evidence" value="ECO:0007669"/>
    <property type="project" value="InterPro"/>
</dbReference>
<evidence type="ECO:0000313" key="3">
    <source>
        <dbReference type="EMBL" id="NEY81063.1"/>
    </source>
</evidence>
<dbReference type="InterPro" id="IPR052544">
    <property type="entry name" value="Bacteriocin_Proc_Enz"/>
</dbReference>
<dbReference type="EMBL" id="JAAIWN010000010">
    <property type="protein sequence ID" value="NEY81063.1"/>
    <property type="molecule type" value="Genomic_DNA"/>
</dbReference>
<comment type="caution">
    <text evidence="3">The sequence shown here is derived from an EMBL/GenBank/DDBJ whole genome shotgun (WGS) entry which is preliminary data.</text>
</comment>
<dbReference type="CDD" id="cd02142">
    <property type="entry name" value="McbC_SagB-like_oxidoreductase"/>
    <property type="match status" value="1"/>
</dbReference>
<keyword evidence="4" id="KW-1185">Reference proteome</keyword>
<evidence type="ECO:0000259" key="1">
    <source>
        <dbReference type="Pfam" id="PF00881"/>
    </source>
</evidence>
<sequence length="257" mass="29553">MFQWDFCLYKKDERRLYKTYHKQSNHNPHTQTITAPRREYEVLSLDTIGAKKTMDIPNVSQLPPLNISLSDAFLQRRTSWHFSDVEMGKEMLQSLLGYSFGMSSPKDRKRTYASGGQFYPIEIYFVPTRRTVANGVLEEKVYKFNVDRNEIVEMKDIDVDSLHKVSAQTDVGYFSFDEAQIIVFLVANDQDISVKYMDFSYRLLLLEAGHMAQNFQLTCTALGLSSVPMGGFHEVVVHQLLGIEDHSYMTVYTLLGG</sequence>
<dbReference type="NCBIfam" id="TIGR03605">
    <property type="entry name" value="antibiot_sagB"/>
    <property type="match status" value="1"/>
</dbReference>
<gene>
    <name evidence="3" type="ORF">G4D64_05905</name>
    <name evidence="2" type="ORF">H1Z61_05935</name>
</gene>
<proteinExistence type="predicted"/>
<evidence type="ECO:0000313" key="5">
    <source>
        <dbReference type="Proteomes" id="UP000570010"/>
    </source>
</evidence>
<reference evidence="3 4" key="1">
    <citation type="submission" date="2020-02" db="EMBL/GenBank/DDBJ databases">
        <title>Bacillus aquiflavi sp. nov., isolated from yellow water of strong flavor Chinese baijiu in Yibin region of China.</title>
        <authorList>
            <person name="Xie J."/>
        </authorList>
    </citation>
    <scope>NUCLEOTIDE SEQUENCE [LARGE SCALE GENOMIC DNA]</scope>
    <source>
        <strain evidence="3 4">3H-10</strain>
    </source>
</reference>
<evidence type="ECO:0000313" key="4">
    <source>
        <dbReference type="Proteomes" id="UP000472971"/>
    </source>
</evidence>
<feature type="domain" description="Nitroreductase" evidence="1">
    <location>
        <begin position="75"/>
        <end position="249"/>
    </location>
</feature>
<accession>A0A6B3VZ81</accession>
<dbReference type="AlphaFoldDB" id="A0A6B3VZ81"/>
<dbReference type="EMBL" id="JACEIO010000010">
    <property type="protein sequence ID" value="MBA4536695.1"/>
    <property type="molecule type" value="Genomic_DNA"/>
</dbReference>
<reference evidence="2 5" key="2">
    <citation type="submission" date="2020-07" db="EMBL/GenBank/DDBJ databases">
        <authorList>
            <person name="Feng H."/>
        </authorList>
    </citation>
    <scope>NUCLEOTIDE SEQUENCE [LARGE SCALE GENOMIC DNA]</scope>
    <source>
        <strain evidence="2">S-12</strain>
        <strain evidence="5">s-12</strain>
    </source>
</reference>
<dbReference type="PANTHER" id="PTHR43745">
    <property type="entry name" value="NITROREDUCTASE MJ1384-RELATED"/>
    <property type="match status" value="1"/>
</dbReference>
<dbReference type="Pfam" id="PF00881">
    <property type="entry name" value="Nitroreductase"/>
    <property type="match status" value="1"/>
</dbReference>
<dbReference type="InterPro" id="IPR000415">
    <property type="entry name" value="Nitroreductase-like"/>
</dbReference>
<protein>
    <submittedName>
        <fullName evidence="3">SagB/ThcOx family dehydrogenase</fullName>
    </submittedName>
</protein>
<dbReference type="InterPro" id="IPR029479">
    <property type="entry name" value="Nitroreductase"/>
</dbReference>
<dbReference type="Gene3D" id="3.40.109.10">
    <property type="entry name" value="NADH Oxidase"/>
    <property type="match status" value="1"/>
</dbReference>
<dbReference type="InterPro" id="IPR020051">
    <property type="entry name" value="SagB-type_dehydrogenase"/>
</dbReference>
<name>A0A6B3VZ81_9BACI</name>
<dbReference type="PANTHER" id="PTHR43745:SF2">
    <property type="entry name" value="NITROREDUCTASE MJ1384-RELATED"/>
    <property type="match status" value="1"/>
</dbReference>
<organism evidence="3 4">
    <name type="scientific">Bacillus aquiflavi</name>
    <dbReference type="NCBI Taxonomy" id="2672567"/>
    <lineage>
        <taxon>Bacteria</taxon>
        <taxon>Bacillati</taxon>
        <taxon>Bacillota</taxon>
        <taxon>Bacilli</taxon>
        <taxon>Bacillales</taxon>
        <taxon>Bacillaceae</taxon>
        <taxon>Bacillus</taxon>
    </lineage>
</organism>
<dbReference type="Proteomes" id="UP000472971">
    <property type="component" value="Unassembled WGS sequence"/>
</dbReference>
<dbReference type="Proteomes" id="UP000570010">
    <property type="component" value="Unassembled WGS sequence"/>
</dbReference>
<evidence type="ECO:0000313" key="2">
    <source>
        <dbReference type="EMBL" id="MBA4536695.1"/>
    </source>
</evidence>
<dbReference type="RefSeq" id="WP_163241115.1">
    <property type="nucleotide sequence ID" value="NZ_CP082780.1"/>
</dbReference>
<dbReference type="SUPFAM" id="SSF55469">
    <property type="entry name" value="FMN-dependent nitroreductase-like"/>
    <property type="match status" value="1"/>
</dbReference>